<keyword evidence="5" id="KW-1185">Reference proteome</keyword>
<accession>A0ABY9WNS1</accession>
<name>A0ABY9WNS1_9BACT</name>
<evidence type="ECO:0000259" key="2">
    <source>
        <dbReference type="Pfam" id="PF12770"/>
    </source>
</evidence>
<keyword evidence="1" id="KW-0812">Transmembrane</keyword>
<dbReference type="Pfam" id="PF12770">
    <property type="entry name" value="CHAT"/>
    <property type="match status" value="1"/>
</dbReference>
<dbReference type="EMBL" id="CP043494">
    <property type="protein sequence ID" value="WNG44457.1"/>
    <property type="molecule type" value="Genomic_DNA"/>
</dbReference>
<feature type="domain" description="Putative zinc-finger" evidence="3">
    <location>
        <begin position="9"/>
        <end position="41"/>
    </location>
</feature>
<keyword evidence="1" id="KW-0472">Membrane</keyword>
<feature type="transmembrane region" description="Helical" evidence="1">
    <location>
        <begin position="87"/>
        <end position="105"/>
    </location>
</feature>
<dbReference type="Gene3D" id="1.10.10.1320">
    <property type="entry name" value="Anti-sigma factor, zinc-finger domain"/>
    <property type="match status" value="1"/>
</dbReference>
<keyword evidence="1" id="KW-1133">Transmembrane helix</keyword>
<dbReference type="InterPro" id="IPR024983">
    <property type="entry name" value="CHAT_dom"/>
</dbReference>
<dbReference type="InterPro" id="IPR011990">
    <property type="entry name" value="TPR-like_helical_dom_sf"/>
</dbReference>
<evidence type="ECO:0000313" key="4">
    <source>
        <dbReference type="EMBL" id="WNG44457.1"/>
    </source>
</evidence>
<dbReference type="Pfam" id="PF13490">
    <property type="entry name" value="zf-HC2"/>
    <property type="match status" value="1"/>
</dbReference>
<protein>
    <submittedName>
        <fullName evidence="4">CHAT domain-containing protein</fullName>
    </submittedName>
</protein>
<dbReference type="Gene3D" id="1.25.40.10">
    <property type="entry name" value="Tetratricopeptide repeat domain"/>
    <property type="match status" value="2"/>
</dbReference>
<dbReference type="Proteomes" id="UP001611383">
    <property type="component" value="Chromosome"/>
</dbReference>
<organism evidence="4 5">
    <name type="scientific">Archangium minus</name>
    <dbReference type="NCBI Taxonomy" id="83450"/>
    <lineage>
        <taxon>Bacteria</taxon>
        <taxon>Pseudomonadati</taxon>
        <taxon>Myxococcota</taxon>
        <taxon>Myxococcia</taxon>
        <taxon>Myxococcales</taxon>
        <taxon>Cystobacterineae</taxon>
        <taxon>Archangiaceae</taxon>
        <taxon>Archangium</taxon>
    </lineage>
</organism>
<evidence type="ECO:0000313" key="5">
    <source>
        <dbReference type="Proteomes" id="UP001611383"/>
    </source>
</evidence>
<reference evidence="4 5" key="1">
    <citation type="submission" date="2019-08" db="EMBL/GenBank/DDBJ databases">
        <title>Archangium and Cystobacter genomes.</title>
        <authorList>
            <person name="Chen I.-C.K."/>
            <person name="Wielgoss S."/>
        </authorList>
    </citation>
    <scope>NUCLEOTIDE SEQUENCE [LARGE SCALE GENOMIC DNA]</scope>
    <source>
        <strain evidence="4 5">Cbm 6</strain>
    </source>
</reference>
<evidence type="ECO:0000259" key="3">
    <source>
        <dbReference type="Pfam" id="PF13490"/>
    </source>
</evidence>
<evidence type="ECO:0000256" key="1">
    <source>
        <dbReference type="SAM" id="Phobius"/>
    </source>
</evidence>
<dbReference type="InterPro" id="IPR027383">
    <property type="entry name" value="Znf_put"/>
</dbReference>
<dbReference type="InterPro" id="IPR041916">
    <property type="entry name" value="Anti_sigma_zinc_sf"/>
</dbReference>
<gene>
    <name evidence="4" type="ORF">F0U60_10295</name>
</gene>
<feature type="domain" description="CHAT" evidence="2">
    <location>
        <begin position="829"/>
        <end position="969"/>
    </location>
</feature>
<dbReference type="SUPFAM" id="SSF48452">
    <property type="entry name" value="TPR-like"/>
    <property type="match status" value="2"/>
</dbReference>
<sequence length="985" mass="107735">MKRRCLVTDACQRVHALVDGELGPEEAQRVRLHLATCATCQEELGRLLQLKALAQELKAPVETRAPAAPPQRSRAFRPRWSRYARRGGLGLLVTVMASAALVFLLPRAREPRAELLWMTDAPTRSLELRSSYPGADVYHPYETLRAGGSSTQQPVPLAEMARLEEKGDFRGIAAAYLLRKDVESAAAYLARAGDSPEVEAERAVVELLRGDAPEALRRLEDVLERVPRHPQAMWNRALALAQLSLELTASEQFEAVAALGEPGWSDEARRRAEELRARATQERESWQGALKAGDAMRAHTAVPSTEELQRHPGLFRLYFYDALRTARTVEQVRALFPVAETLDTLDGGTVMRDAVRRTEASDLRRRTPLAEDYARLARREPLQGGVPAFLARLRAAREEELLLGALLHAGVVDKHLEEYQRLTAATRDPWFLLLSEQEHAKVLASRGELLQAEQRLLGAVKQCGETPVAYRCAQLERQLAALYRQLHRPAEAVRHAQAAWQWSRKDGAWGQELVVLLELGQLSRFRHQPALARSYLYEALAREPKSCALKHFVFANSASAHLNALEVDEARRSIDMALQCPDTLTASGAQVLADLARLRPSPGDAERLEKGLAALRGSGRLEAGQSALLTQSEGRFLLERDRAAGEALLRRAISESEQFPRSNVNARKARTYSYTSLLLAAGKAREFDKAFALLSEELGGALPERCILGVTVDDERTLVLVRGADGQLQGWYDASRTAPLRSVEGLIPGELLMPLRACERIVVAARPPLHGRAGLLPADMAWSYFLPRPAPVVAPAVPPRRLVVADVEPPPGLSLAPLGAWGPPPPGGVLLSGSAATPGRVLEAMTKATEVEIHAHGLINLEVSDASLLVLTPGPDGRYALTAGEVRSRRLGGAPLVILAACRAAHTSPTSHEPFSLPVAFLEAGARAVLAATVDIPDAQAVRFFEGVRSRIQAGQPVAVALRDERVVWMERGGADWVRAVLAFE</sequence>
<proteinExistence type="predicted"/>